<evidence type="ECO:0000313" key="2">
    <source>
        <dbReference type="Proteomes" id="UP000285793"/>
    </source>
</evidence>
<sequence length="681" mass="75204">MKNMVTGIFSKGIWRIPGLAQMLPMPCRKLVPRRAIPDDITAIAVWGNRPSTAAAITRARKAGLAVMRLEDGFIRSVGPAAHGHPPLSLVIDYDGIYYDASQPSTLEKLIQDAPGNAALREAAREAMRLIVEGDLAKYNHAPPFEGSPDARAVLVVDQTAGDMSVTFGNASAESFLLMLETACAENPDADIWVKTHPDVVHGNKRGYLQDVSAKARIRLITEDASPQSLLRCVSRVYTVTSHFGFEALMAGKPVVCFGQPWYTGWGLTDDRHPAAAILAARRGNASLLTLFSAAYLRYARYLNPQTNQPGTLFEVLEWLALQRRHQLALRGTLWVPGLSFWKRSTVKPFLATPYNRLRFTRRAPQADACVVWGTTGETRWQSAAQARGMPVWRMEDAFLRSAGLGSDLFAPLSLALDKRGIYYDATRASDLETALNAVHLTPAEEARAAALRRQIIESRVSKYNAGGAWRLPSSASGRRVLLVPGQVSDDASLAGGTRDIRTITALLRTVRTRNPQAYIVFKAHPDVACGNRQGEPSEQDALRWADCLATQADIVDVLDQVHEVHTLTSLAGFEALLRGKTVFCYGMPFYAGWGLTHDEYPCPRRTRRLTLNALIHTALIDYPLYLHPTRKTPMSVEEAVALLSASPRQNHALLCRGKTFTRLVNKARNLFHALFHSRCPR</sequence>
<evidence type="ECO:0000313" key="1">
    <source>
        <dbReference type="EMBL" id="ROW61539.1"/>
    </source>
</evidence>
<dbReference type="CDD" id="cd16439">
    <property type="entry name" value="beta_Kdo_transferase_KpsC_2"/>
    <property type="match status" value="1"/>
</dbReference>
<dbReference type="GO" id="GO:0016740">
    <property type="term" value="F:transferase activity"/>
    <property type="evidence" value="ECO:0007669"/>
    <property type="project" value="UniProtKB-KW"/>
</dbReference>
<reference evidence="1 2" key="1">
    <citation type="journal article" date="2018" name="Front. Microbiol.">
        <title>An Investigation of an Acute Gastroenteritis Outbreak: Cronobacter sakazakii, a Potential Cause of Food-Borne Illness.</title>
        <authorList>
            <person name="Yong W."/>
            <person name="Guo B."/>
            <person name="Shi X."/>
            <person name="Cheng T."/>
            <person name="Chen M."/>
            <person name="Jiang X."/>
            <person name="Ye Y."/>
            <person name="Wang J."/>
            <person name="Xie G."/>
            <person name="Ding J."/>
        </authorList>
    </citation>
    <scope>NUCLEOTIDE SEQUENCE [LARGE SCALE GENOMIC DNA]</scope>
    <source>
        <strain evidence="1 2">S1</strain>
    </source>
</reference>
<organism evidence="1 2">
    <name type="scientific">Cronobacter malonaticus</name>
    <dbReference type="NCBI Taxonomy" id="413503"/>
    <lineage>
        <taxon>Bacteria</taxon>
        <taxon>Pseudomonadati</taxon>
        <taxon>Pseudomonadota</taxon>
        <taxon>Gammaproteobacteria</taxon>
        <taxon>Enterobacterales</taxon>
        <taxon>Enterobacteriaceae</taxon>
        <taxon>Cronobacter</taxon>
    </lineage>
</organism>
<dbReference type="InterPro" id="IPR007833">
    <property type="entry name" value="Capsule_polysaccharide_synth"/>
</dbReference>
<dbReference type="Proteomes" id="UP000285793">
    <property type="component" value="Unassembled WGS sequence"/>
</dbReference>
<name>A0A423XXE5_9ENTR</name>
<gene>
    <name evidence="1" type="ORF">C3E80_09655</name>
</gene>
<dbReference type="GO" id="GO:0000271">
    <property type="term" value="P:polysaccharide biosynthetic process"/>
    <property type="evidence" value="ECO:0007669"/>
    <property type="project" value="InterPro"/>
</dbReference>
<accession>A0A423XXE5</accession>
<dbReference type="CDD" id="cd16440">
    <property type="entry name" value="beta_Kdo_transferase_KpsC_1"/>
    <property type="match status" value="1"/>
</dbReference>
<comment type="caution">
    <text evidence="1">The sequence shown here is derived from an EMBL/GenBank/DDBJ whole genome shotgun (WGS) entry which is preliminary data.</text>
</comment>
<dbReference type="RefSeq" id="WP_123948404.1">
    <property type="nucleotide sequence ID" value="NZ_PQJL01000008.1"/>
</dbReference>
<dbReference type="EMBL" id="PQJL01000008">
    <property type="protein sequence ID" value="ROW61539.1"/>
    <property type="molecule type" value="Genomic_DNA"/>
</dbReference>
<keyword evidence="1" id="KW-0808">Transferase</keyword>
<protein>
    <submittedName>
        <fullName evidence="1">Beta-3-deoxy-D-manno-oct-2-ulosonic acid transferase</fullName>
    </submittedName>
</protein>
<proteinExistence type="predicted"/>
<dbReference type="AlphaFoldDB" id="A0A423XXE5"/>
<dbReference type="Pfam" id="PF05159">
    <property type="entry name" value="Capsule_synth"/>
    <property type="match status" value="4"/>
</dbReference>
<dbReference type="GO" id="GO:0015774">
    <property type="term" value="P:polysaccharide transport"/>
    <property type="evidence" value="ECO:0007669"/>
    <property type="project" value="InterPro"/>
</dbReference>